<dbReference type="RefSeq" id="WP_130389436.1">
    <property type="nucleotide sequence ID" value="NZ_SGXM01000001.1"/>
</dbReference>
<keyword evidence="3" id="KW-1185">Reference proteome</keyword>
<sequence>MRRALPFRPHRAAGYTLVELMVTLVLTLLLLAAGFSFYMMSRSSYATIDDNANLQERGNFAMSVVTRLLRQTAFTPPSKDEQGSGGLMVVQDPMLSGLDRCAAPTVAPDANELEQLTCGQGAAINNSDAVMIRFFGNSDDTNKPDGSTIDCSGQAVAGYTDQGQAARQRGLAVLYVGAGASGKPALKCRYRPRDAAGQELLDDPLADEELVPGVESFQLLYGVTVNGDMVPDKYVAAAAMNATDWKNVVTVKVAMVIRADNASADAAGPGSFSLFGTLGANVADATFQPAQDLKSARKLFTATVQLHNYLSCFEGDPACYF</sequence>
<evidence type="ECO:0000313" key="2">
    <source>
        <dbReference type="EMBL" id="RZT41396.1"/>
    </source>
</evidence>
<feature type="transmembrane region" description="Helical" evidence="1">
    <location>
        <begin position="12"/>
        <end position="40"/>
    </location>
</feature>
<name>A0A4Q7S4N7_9BURK</name>
<dbReference type="AlphaFoldDB" id="A0A4Q7S4N7"/>
<dbReference type="Pfam" id="PF16074">
    <property type="entry name" value="PilW"/>
    <property type="match status" value="1"/>
</dbReference>
<dbReference type="Proteomes" id="UP000291078">
    <property type="component" value="Unassembled WGS sequence"/>
</dbReference>
<organism evidence="2 3">
    <name type="scientific">Cupriavidus agavae</name>
    <dbReference type="NCBI Taxonomy" id="1001822"/>
    <lineage>
        <taxon>Bacteria</taxon>
        <taxon>Pseudomonadati</taxon>
        <taxon>Pseudomonadota</taxon>
        <taxon>Betaproteobacteria</taxon>
        <taxon>Burkholderiales</taxon>
        <taxon>Burkholderiaceae</taxon>
        <taxon>Cupriavidus</taxon>
    </lineage>
</organism>
<evidence type="ECO:0000313" key="3">
    <source>
        <dbReference type="Proteomes" id="UP000291078"/>
    </source>
</evidence>
<dbReference type="PROSITE" id="PS00409">
    <property type="entry name" value="PROKAR_NTER_METHYL"/>
    <property type="match status" value="1"/>
</dbReference>
<comment type="caution">
    <text evidence="2">The sequence shown here is derived from an EMBL/GenBank/DDBJ whole genome shotgun (WGS) entry which is preliminary data.</text>
</comment>
<dbReference type="Pfam" id="PF07963">
    <property type="entry name" value="N_methyl"/>
    <property type="match status" value="1"/>
</dbReference>
<keyword evidence="1" id="KW-0812">Transmembrane</keyword>
<dbReference type="InterPro" id="IPR032092">
    <property type="entry name" value="PilW"/>
</dbReference>
<keyword evidence="1" id="KW-1133">Transmembrane helix</keyword>
<reference evidence="2 3" key="1">
    <citation type="journal article" date="2015" name="Stand. Genomic Sci.">
        <title>Genomic Encyclopedia of Bacterial and Archaeal Type Strains, Phase III: the genomes of soil and plant-associated and newly described type strains.</title>
        <authorList>
            <person name="Whitman W.B."/>
            <person name="Woyke T."/>
            <person name="Klenk H.P."/>
            <person name="Zhou Y."/>
            <person name="Lilburn T.G."/>
            <person name="Beck B.J."/>
            <person name="De Vos P."/>
            <person name="Vandamme P."/>
            <person name="Eisen J.A."/>
            <person name="Garrity G."/>
            <person name="Hugenholtz P."/>
            <person name="Kyrpides N.C."/>
        </authorList>
    </citation>
    <scope>NUCLEOTIDE SEQUENCE [LARGE SCALE GENOMIC DNA]</scope>
    <source>
        <strain evidence="2 3">ASC-9842</strain>
    </source>
</reference>
<protein>
    <submittedName>
        <fullName evidence="2">Type IV pilus assembly protein PilW</fullName>
    </submittedName>
</protein>
<keyword evidence="1" id="KW-0472">Membrane</keyword>
<dbReference type="OrthoDB" id="8780389at2"/>
<accession>A0A4Q7S4N7</accession>
<evidence type="ECO:0000256" key="1">
    <source>
        <dbReference type="SAM" id="Phobius"/>
    </source>
</evidence>
<proteinExistence type="predicted"/>
<dbReference type="InterPro" id="IPR012902">
    <property type="entry name" value="N_methyl_site"/>
</dbReference>
<gene>
    <name evidence="2" type="ORF">EV147_0385</name>
</gene>
<dbReference type="EMBL" id="SGXM01000001">
    <property type="protein sequence ID" value="RZT41396.1"/>
    <property type="molecule type" value="Genomic_DNA"/>
</dbReference>
<dbReference type="GO" id="GO:0043683">
    <property type="term" value="P:type IV pilus assembly"/>
    <property type="evidence" value="ECO:0007669"/>
    <property type="project" value="InterPro"/>
</dbReference>